<dbReference type="Gene3D" id="3.30.200.20">
    <property type="entry name" value="Phosphorylase Kinase, domain 1"/>
    <property type="match status" value="1"/>
</dbReference>
<dbReference type="InterPro" id="IPR008271">
    <property type="entry name" value="Ser/Thr_kinase_AS"/>
</dbReference>
<dbReference type="EC" id="2.7.11.17" evidence="5"/>
<dbReference type="eggNOG" id="KOG0032">
    <property type="taxonomic scope" value="Eukaryota"/>
</dbReference>
<proteinExistence type="predicted"/>
<keyword evidence="2 3" id="KW-0067">ATP-binding</keyword>
<dbReference type="STRING" id="857967.G0R004"/>
<reference evidence="5 6" key="1">
    <citation type="submission" date="2011-07" db="EMBL/GenBank/DDBJ databases">
        <authorList>
            <person name="Coyne R."/>
            <person name="Brami D."/>
            <person name="Johnson J."/>
            <person name="Hostetler J."/>
            <person name="Hannick L."/>
            <person name="Clark T."/>
            <person name="Cassidy-Hanley D."/>
            <person name="Inman J."/>
        </authorList>
    </citation>
    <scope>NUCLEOTIDE SEQUENCE [LARGE SCALE GENOMIC DNA]</scope>
    <source>
        <strain evidence="5 6">G5</strain>
    </source>
</reference>
<dbReference type="SUPFAM" id="SSF56112">
    <property type="entry name" value="Protein kinase-like (PK-like)"/>
    <property type="match status" value="1"/>
</dbReference>
<feature type="binding site" evidence="3">
    <location>
        <position position="136"/>
    </location>
    <ligand>
        <name>ATP</name>
        <dbReference type="ChEBI" id="CHEBI:30616"/>
    </ligand>
</feature>
<feature type="domain" description="Protein kinase" evidence="4">
    <location>
        <begin position="107"/>
        <end position="375"/>
    </location>
</feature>
<keyword evidence="5" id="KW-0808">Transferase</keyword>
<dbReference type="PROSITE" id="PS00108">
    <property type="entry name" value="PROTEIN_KINASE_ST"/>
    <property type="match status" value="1"/>
</dbReference>
<dbReference type="InterPro" id="IPR011009">
    <property type="entry name" value="Kinase-like_dom_sf"/>
</dbReference>
<dbReference type="PANTHER" id="PTHR44167:SF18">
    <property type="entry name" value="PROTEIN KINASE DOMAIN-CONTAINING PROTEIN"/>
    <property type="match status" value="1"/>
</dbReference>
<dbReference type="Pfam" id="PF00069">
    <property type="entry name" value="Pkinase"/>
    <property type="match status" value="1"/>
</dbReference>
<dbReference type="Gene3D" id="1.10.510.10">
    <property type="entry name" value="Transferase(Phosphotransferase) domain 1"/>
    <property type="match status" value="1"/>
</dbReference>
<protein>
    <submittedName>
        <fullName evidence="5">Protein kinase domain protein</fullName>
        <ecNumber evidence="5">2.7.11.17</ecNumber>
    </submittedName>
</protein>
<keyword evidence="1 3" id="KW-0547">Nucleotide-binding</keyword>
<name>G0R004_ICHMU</name>
<dbReference type="GeneID" id="14905309"/>
<dbReference type="Proteomes" id="UP000008983">
    <property type="component" value="Unassembled WGS sequence"/>
</dbReference>
<dbReference type="GO" id="GO:0005524">
    <property type="term" value="F:ATP binding"/>
    <property type="evidence" value="ECO:0007669"/>
    <property type="project" value="UniProtKB-UniRule"/>
</dbReference>
<dbReference type="GO" id="GO:0005737">
    <property type="term" value="C:cytoplasm"/>
    <property type="evidence" value="ECO:0007669"/>
    <property type="project" value="TreeGrafter"/>
</dbReference>
<dbReference type="GO" id="GO:0004683">
    <property type="term" value="F:calcium/calmodulin-dependent protein kinase activity"/>
    <property type="evidence" value="ECO:0007669"/>
    <property type="project" value="UniProtKB-EC"/>
</dbReference>
<dbReference type="PANTHER" id="PTHR44167">
    <property type="entry name" value="OVARIAN-SPECIFIC SERINE/THREONINE-PROTEIN KINASE LOK-RELATED"/>
    <property type="match status" value="1"/>
</dbReference>
<evidence type="ECO:0000256" key="1">
    <source>
        <dbReference type="ARBA" id="ARBA00022741"/>
    </source>
</evidence>
<organism evidence="5 6">
    <name type="scientific">Ichthyophthirius multifiliis</name>
    <name type="common">White spot disease agent</name>
    <name type="synonym">Ich</name>
    <dbReference type="NCBI Taxonomy" id="5932"/>
    <lineage>
        <taxon>Eukaryota</taxon>
        <taxon>Sar</taxon>
        <taxon>Alveolata</taxon>
        <taxon>Ciliophora</taxon>
        <taxon>Intramacronucleata</taxon>
        <taxon>Oligohymenophorea</taxon>
        <taxon>Hymenostomatida</taxon>
        <taxon>Ophryoglenina</taxon>
        <taxon>Ichthyophthirius</taxon>
    </lineage>
</organism>
<gene>
    <name evidence="5" type="ORF">IMG5_160940</name>
</gene>
<accession>G0R004</accession>
<dbReference type="RefSeq" id="XP_004030450.1">
    <property type="nucleotide sequence ID" value="XM_004030402.1"/>
</dbReference>
<dbReference type="InterPro" id="IPR000719">
    <property type="entry name" value="Prot_kinase_dom"/>
</dbReference>
<evidence type="ECO:0000259" key="4">
    <source>
        <dbReference type="PROSITE" id="PS50011"/>
    </source>
</evidence>
<dbReference type="InterPro" id="IPR017441">
    <property type="entry name" value="Protein_kinase_ATP_BS"/>
</dbReference>
<evidence type="ECO:0000313" key="6">
    <source>
        <dbReference type="Proteomes" id="UP000008983"/>
    </source>
</evidence>
<evidence type="ECO:0000313" key="5">
    <source>
        <dbReference type="EMBL" id="EGR29214.1"/>
    </source>
</evidence>
<dbReference type="SMART" id="SM00220">
    <property type="entry name" value="S_TKc"/>
    <property type="match status" value="1"/>
</dbReference>
<dbReference type="OMA" id="NVMADIW"/>
<dbReference type="GO" id="GO:0005634">
    <property type="term" value="C:nucleus"/>
    <property type="evidence" value="ECO:0007669"/>
    <property type="project" value="TreeGrafter"/>
</dbReference>
<keyword evidence="5" id="KW-0418">Kinase</keyword>
<dbReference type="PROSITE" id="PS00107">
    <property type="entry name" value="PROTEIN_KINASE_ATP"/>
    <property type="match status" value="1"/>
</dbReference>
<dbReference type="InParanoid" id="G0R004"/>
<evidence type="ECO:0000256" key="3">
    <source>
        <dbReference type="PROSITE-ProRule" id="PRU10141"/>
    </source>
</evidence>
<dbReference type="FunFam" id="1.10.510.10:FF:000945">
    <property type="entry name" value="Uncharacterized protein"/>
    <property type="match status" value="1"/>
</dbReference>
<dbReference type="PROSITE" id="PS50011">
    <property type="entry name" value="PROTEIN_KINASE_DOM"/>
    <property type="match status" value="1"/>
</dbReference>
<dbReference type="OrthoDB" id="310217at2759"/>
<dbReference type="AlphaFoldDB" id="G0R004"/>
<keyword evidence="6" id="KW-1185">Reference proteome</keyword>
<sequence>MHIQLTKRKFLQNKLMHIFVDKNNLIITNEAYQKTPSKILQIKLQDCVQWQLNKQAQTLEYNGFKVLERQPDGSTKITEFRGQHIIIQQLKDYLCKYVFQHHFQDEYEILAQIGKGNYARVFSARHRITNFKIAVKCFSKSKLKQSANGLQSLYNEVKILQSLGTHENIIQFIGCYEGKKTYYIALQILEGITLYNLIKKNREYHKFQHEKIQQYMIQLLNGIKHIQERKIMHRDIKPENIIFKNSNIQDNLVIADFGLADFEDSKAFIFNKCGTPGYVAPEVANYQEKVDTKYTSICDMFSIGVIFHIFLLQQSVFVGTKFNEVLNLNKECKIDFTQKMYTELPENALDLLKKMLEKDPKRRITAQEALNHQYFQQQKQKPTKSYDFQNTSESFIKKSPMKQKQMKLMDSLKNICNLKKHSDNIDEENKTPKDKTLINSQLIISNDQLTSFVHNINGQCSFKNSLSDISLPFQNLDTKSISESNLPNQLDNPEQGNQQVYNLILNPVKEEEEQSLDSPSINKKSKIKTSPSIFKIQKQQQNSNFVYGLEKIPYKDVEDNIEQDYIQDDVQ</sequence>
<dbReference type="GO" id="GO:0044773">
    <property type="term" value="P:mitotic DNA damage checkpoint signaling"/>
    <property type="evidence" value="ECO:0007669"/>
    <property type="project" value="TreeGrafter"/>
</dbReference>
<dbReference type="EMBL" id="GL984173">
    <property type="protein sequence ID" value="EGR29214.1"/>
    <property type="molecule type" value="Genomic_DNA"/>
</dbReference>
<evidence type="ECO:0000256" key="2">
    <source>
        <dbReference type="ARBA" id="ARBA00022840"/>
    </source>
</evidence>